<dbReference type="EnsemblMetazoa" id="PPA39154.1">
    <property type="protein sequence ID" value="PPA39154.1"/>
    <property type="gene ID" value="WBGene00277523"/>
</dbReference>
<proteinExistence type="predicted"/>
<evidence type="ECO:0000313" key="2">
    <source>
        <dbReference type="Proteomes" id="UP000005239"/>
    </source>
</evidence>
<gene>
    <name evidence="1" type="primary">WBGene00277523</name>
</gene>
<accession>A0A8R1US41</accession>
<accession>A0A2A6CTQ3</accession>
<dbReference type="Proteomes" id="UP000005239">
    <property type="component" value="Unassembled WGS sequence"/>
</dbReference>
<keyword evidence="2" id="KW-1185">Reference proteome</keyword>
<dbReference type="AlphaFoldDB" id="A0A2A6CTQ3"/>
<reference evidence="1" key="2">
    <citation type="submission" date="2022-06" db="UniProtKB">
        <authorList>
            <consortium name="EnsemblMetazoa"/>
        </authorList>
    </citation>
    <scope>IDENTIFICATION</scope>
    <source>
        <strain evidence="1">PS312</strain>
    </source>
</reference>
<evidence type="ECO:0000313" key="1">
    <source>
        <dbReference type="EnsemblMetazoa" id="PPA39154.1"/>
    </source>
</evidence>
<name>A0A2A6CTQ3_PRIPA</name>
<organism evidence="1 2">
    <name type="scientific">Pristionchus pacificus</name>
    <name type="common">Parasitic nematode worm</name>
    <dbReference type="NCBI Taxonomy" id="54126"/>
    <lineage>
        <taxon>Eukaryota</taxon>
        <taxon>Metazoa</taxon>
        <taxon>Ecdysozoa</taxon>
        <taxon>Nematoda</taxon>
        <taxon>Chromadorea</taxon>
        <taxon>Rhabditida</taxon>
        <taxon>Rhabditina</taxon>
        <taxon>Diplogasteromorpha</taxon>
        <taxon>Diplogasteroidea</taxon>
        <taxon>Neodiplogasteridae</taxon>
        <taxon>Pristionchus</taxon>
    </lineage>
</organism>
<protein>
    <submittedName>
        <fullName evidence="1">Uncharacterized protein</fullName>
    </submittedName>
</protein>
<reference evidence="2" key="1">
    <citation type="journal article" date="2008" name="Nat. Genet.">
        <title>The Pristionchus pacificus genome provides a unique perspective on nematode lifestyle and parasitism.</title>
        <authorList>
            <person name="Dieterich C."/>
            <person name="Clifton S.W."/>
            <person name="Schuster L.N."/>
            <person name="Chinwalla A."/>
            <person name="Delehaunty K."/>
            <person name="Dinkelacker I."/>
            <person name="Fulton L."/>
            <person name="Fulton R."/>
            <person name="Godfrey J."/>
            <person name="Minx P."/>
            <person name="Mitreva M."/>
            <person name="Roeseler W."/>
            <person name="Tian H."/>
            <person name="Witte H."/>
            <person name="Yang S.P."/>
            <person name="Wilson R.K."/>
            <person name="Sommer R.J."/>
        </authorList>
    </citation>
    <scope>NUCLEOTIDE SEQUENCE [LARGE SCALE GENOMIC DNA]</scope>
    <source>
        <strain evidence="2">PS312</strain>
    </source>
</reference>
<sequence>MTPKSRPLDLSNMRLLVFLVLAHVAVHTVFAVRGALFRSRRADPSAWAGREDFLRFGRALSSSEGTDKMEDLRGKRFFTDFYADTDDNTEYY</sequence>